<dbReference type="InterPro" id="IPR009068">
    <property type="entry name" value="uS15_NS1_RNA-bd_sf"/>
</dbReference>
<proteinExistence type="inferred from homology"/>
<dbReference type="GO" id="GO:0022627">
    <property type="term" value="C:cytosolic small ribosomal subunit"/>
    <property type="evidence" value="ECO:0007669"/>
    <property type="project" value="TreeGrafter"/>
</dbReference>
<dbReference type="NCBIfam" id="TIGR00952">
    <property type="entry name" value="S15_bact"/>
    <property type="match status" value="1"/>
</dbReference>
<dbReference type="EMBL" id="MKGN01000010">
    <property type="protein sequence ID" value="PHN16292.1"/>
    <property type="molecule type" value="Genomic_DNA"/>
</dbReference>
<dbReference type="Proteomes" id="UP000222818">
    <property type="component" value="Unassembled WGS sequence"/>
</dbReference>
<comment type="function">
    <text evidence="3">One of the primary rRNA binding proteins, it binds directly to 16S rRNA where it helps nucleate assembly of the platform of the 30S subunit by binding and bridging several RNA helices of the 16S rRNA.</text>
</comment>
<dbReference type="CDD" id="cd00353">
    <property type="entry name" value="Ribosomal_S15p_S13e"/>
    <property type="match status" value="1"/>
</dbReference>
<dbReference type="Gene3D" id="6.10.250.3130">
    <property type="match status" value="1"/>
</dbReference>
<dbReference type="GO" id="GO:0019843">
    <property type="term" value="F:rRNA binding"/>
    <property type="evidence" value="ECO:0007669"/>
    <property type="project" value="UniProtKB-UniRule"/>
</dbReference>
<dbReference type="PANTHER" id="PTHR23321">
    <property type="entry name" value="RIBOSOMAL PROTEIN S15, BACTERIAL AND ORGANELLAR"/>
    <property type="match status" value="1"/>
</dbReference>
<dbReference type="GO" id="GO:0006412">
    <property type="term" value="P:translation"/>
    <property type="evidence" value="ECO:0007669"/>
    <property type="project" value="UniProtKB-UniRule"/>
</dbReference>
<keyword evidence="1 3" id="KW-0689">Ribosomal protein</keyword>
<dbReference type="Gene3D" id="1.10.287.10">
    <property type="entry name" value="S15/NS1, RNA-binding"/>
    <property type="match status" value="1"/>
</dbReference>
<dbReference type="AlphaFoldDB" id="A0A2G0V765"/>
<keyword evidence="3" id="KW-0694">RNA-binding</keyword>
<reference evidence="5 6" key="1">
    <citation type="journal article" date="2017" name="ISME J.">
        <title>Tremblaya phenacola PPER: an evolutionary beta-gammaproteobacterium collage.</title>
        <authorList>
            <person name="Gil R."/>
            <person name="Vargas-Chavez C."/>
            <person name="Lopez-Madrigal S."/>
            <person name="Santos-Garcia D."/>
            <person name="Latorre A."/>
            <person name="Moya A."/>
        </authorList>
    </citation>
    <scope>NUCLEOTIDE SEQUENCE [LARGE SCALE GENOMIC DNA]</scope>
    <source>
        <strain evidence="5 6">PPER</strain>
    </source>
</reference>
<name>A0A2G0V765_9PROT</name>
<dbReference type="HAMAP" id="MF_01343_B">
    <property type="entry name" value="Ribosomal_uS15_B"/>
    <property type="match status" value="1"/>
</dbReference>
<evidence type="ECO:0000313" key="6">
    <source>
        <dbReference type="Proteomes" id="UP000222818"/>
    </source>
</evidence>
<keyword evidence="2 3" id="KW-0687">Ribonucleoprotein</keyword>
<evidence type="ECO:0000256" key="3">
    <source>
        <dbReference type="HAMAP-Rule" id="MF_01343"/>
    </source>
</evidence>
<dbReference type="GO" id="GO:0003735">
    <property type="term" value="F:structural constituent of ribosome"/>
    <property type="evidence" value="ECO:0007669"/>
    <property type="project" value="InterPro"/>
</dbReference>
<comment type="subunit">
    <text evidence="3">Part of the 30S ribosomal subunit. Forms a bridge to the 50S subunit in the 70S ribosome, contacting the 23S rRNA.</text>
</comment>
<gene>
    <name evidence="3 5" type="primary">rpsO</name>
    <name evidence="5" type="ORF">TPPER_00093</name>
</gene>
<dbReference type="SMART" id="SM01387">
    <property type="entry name" value="Ribosomal_S15"/>
    <property type="match status" value="1"/>
</dbReference>
<comment type="similarity">
    <text evidence="3 4">Belongs to the universal ribosomal protein uS15 family.</text>
</comment>
<accession>A0A2G0V765</accession>
<protein>
    <recommendedName>
        <fullName evidence="3">Small ribosomal subunit protein uS15</fullName>
    </recommendedName>
</protein>
<keyword evidence="6" id="KW-1185">Reference proteome</keyword>
<comment type="function">
    <text evidence="3">Forms an intersubunit bridge (bridge B4) with the 23S rRNA of the 50S subunit in the ribosome.</text>
</comment>
<evidence type="ECO:0000313" key="5">
    <source>
        <dbReference type="EMBL" id="PHN16292.1"/>
    </source>
</evidence>
<sequence length="85" mass="9930">MDKQAIVSLFGRASFDTGSPEVQIAILTAKIEALSKLHFNIHKKDKHSYRGLLNLINKRKRLLSYLKAIHMVRYVQITQRLKLRR</sequence>
<dbReference type="RefSeq" id="WP_099336834.1">
    <property type="nucleotide sequence ID" value="NZ_MKGN01000010.1"/>
</dbReference>
<organism evidence="5 6">
    <name type="scientific">Candidatus Tremblayella phenacoccinincola</name>
    <dbReference type="NCBI Taxonomy" id="1010676"/>
    <lineage>
        <taxon>Bacteria</taxon>
        <taxon>Pseudomonadati</taxon>
        <taxon>Pseudomonadota</taxon>
        <taxon>Betaproteobacteria</taxon>
        <taxon>Candidatus Tremblayella</taxon>
    </lineage>
</organism>
<evidence type="ECO:0000256" key="4">
    <source>
        <dbReference type="RuleBase" id="RU003919"/>
    </source>
</evidence>
<evidence type="ECO:0000256" key="2">
    <source>
        <dbReference type="ARBA" id="ARBA00023274"/>
    </source>
</evidence>
<comment type="caution">
    <text evidence="5">The sequence shown here is derived from an EMBL/GenBank/DDBJ whole genome shotgun (WGS) entry which is preliminary data.</text>
</comment>
<evidence type="ECO:0000256" key="1">
    <source>
        <dbReference type="ARBA" id="ARBA00022980"/>
    </source>
</evidence>
<dbReference type="InterPro" id="IPR005290">
    <property type="entry name" value="Ribosomal_uS15_bac-type"/>
</dbReference>
<dbReference type="InterPro" id="IPR000589">
    <property type="entry name" value="Ribosomal_uS15"/>
</dbReference>
<keyword evidence="3" id="KW-0699">rRNA-binding</keyword>
<dbReference type="OrthoDB" id="9799262at2"/>
<dbReference type="Pfam" id="PF00312">
    <property type="entry name" value="Ribosomal_S15"/>
    <property type="match status" value="1"/>
</dbReference>
<dbReference type="SUPFAM" id="SSF47060">
    <property type="entry name" value="S15/NS1 RNA-binding domain"/>
    <property type="match status" value="1"/>
</dbReference>
<dbReference type="PANTHER" id="PTHR23321:SF26">
    <property type="entry name" value="SMALL RIBOSOMAL SUBUNIT PROTEIN US15M"/>
    <property type="match status" value="1"/>
</dbReference>